<name>A0ABR7KT97_9SPHI</name>
<organism evidence="1 2">
    <name type="scientific">Pedobacter fastidiosus</name>
    <dbReference type="NCBI Taxonomy" id="2765361"/>
    <lineage>
        <taxon>Bacteria</taxon>
        <taxon>Pseudomonadati</taxon>
        <taxon>Bacteroidota</taxon>
        <taxon>Sphingobacteriia</taxon>
        <taxon>Sphingobacteriales</taxon>
        <taxon>Sphingobacteriaceae</taxon>
        <taxon>Pedobacter</taxon>
    </lineage>
</organism>
<dbReference type="EMBL" id="JACRYL010000010">
    <property type="protein sequence ID" value="MBC6111327.1"/>
    <property type="molecule type" value="Genomic_DNA"/>
</dbReference>
<protein>
    <recommendedName>
        <fullName evidence="3">Outer membrane protein beta-barrel family protein</fullName>
    </recommendedName>
</protein>
<dbReference type="RefSeq" id="WP_187071783.1">
    <property type="nucleotide sequence ID" value="NZ_JACRYL010000010.1"/>
</dbReference>
<evidence type="ECO:0008006" key="3">
    <source>
        <dbReference type="Google" id="ProtNLM"/>
    </source>
</evidence>
<dbReference type="SUPFAM" id="SSF56935">
    <property type="entry name" value="Porins"/>
    <property type="match status" value="1"/>
</dbReference>
<accession>A0ABR7KT97</accession>
<reference evidence="1 2" key="1">
    <citation type="submission" date="2020-08" db="EMBL/GenBank/DDBJ databases">
        <authorList>
            <person name="Sun Q."/>
            <person name="Inoue M."/>
        </authorList>
    </citation>
    <scope>NUCLEOTIDE SEQUENCE [LARGE SCALE GENOMIC DNA]</scope>
    <source>
        <strain evidence="1 2">CCM 8938</strain>
    </source>
</reference>
<comment type="caution">
    <text evidence="1">The sequence shown here is derived from an EMBL/GenBank/DDBJ whole genome shotgun (WGS) entry which is preliminary data.</text>
</comment>
<keyword evidence="2" id="KW-1185">Reference proteome</keyword>
<sequence>MRKILYALTVTIVYAVNAYSQNVDIAGLKNITKATPVKFSGGVNASSVYFTGNGPTMRDPFTYFFQGSVNASLFGQINLPFSFNLTNSGHGFSYPTMPNRLSLNPTYKWVAGHIGDVSMSFSPYTLSGHQFTGVGFDLTPDGPWKISAMYGRLQRAVDYEPLNRNAQPGYRRMGYGTKLGYEKKNYTLGLTVFHAKDDQNSLVNRPDSLLIFPQQNLVMSWESKVRPMPGLELSGEFATSALTRDLRDTSSRKENHNYLSLLSKGNGSTSYYSAYKTQLSYTYKKSTLGVGYERVAPGYQTLGAYYFNSDLENITVNMAQSLFKDKANMAVNVGFQRDNLDNSKASGTTRFVGSVNVTYSPSEKLQTSVGYSSFQTHMNMRQQFDYINQQSQFQNIDTLNYVQISQNASFNMNWLTKKNEKQSQTFNLSLSFQDASDQQGGIVANGNASQFYNLATSYSVMLLKQAIGFTLAYNTSYNTIGKNDFLTMGPTLSLNAKLFKKTLTTSLSTSYNLSNSMGIRQSSVLNVRANASYVVMKKHNLNFSLMNQNRNIMSKGKNNDLTTTLGYGYSFR</sequence>
<gene>
    <name evidence="1" type="ORF">H7U22_12945</name>
</gene>
<proteinExistence type="predicted"/>
<dbReference type="Proteomes" id="UP000652755">
    <property type="component" value="Unassembled WGS sequence"/>
</dbReference>
<evidence type="ECO:0000313" key="2">
    <source>
        <dbReference type="Proteomes" id="UP000652755"/>
    </source>
</evidence>
<evidence type="ECO:0000313" key="1">
    <source>
        <dbReference type="EMBL" id="MBC6111327.1"/>
    </source>
</evidence>